<name>A0A6C2C3A7_9LACO</name>
<accession>A0A6C2C3A7</accession>
<organism evidence="1 2">
    <name type="scientific">Weissella muntiaci</name>
    <dbReference type="NCBI Taxonomy" id="2508881"/>
    <lineage>
        <taxon>Bacteria</taxon>
        <taxon>Bacillati</taxon>
        <taxon>Bacillota</taxon>
        <taxon>Bacilli</taxon>
        <taxon>Lactobacillales</taxon>
        <taxon>Lactobacillaceae</taxon>
        <taxon>Weissella</taxon>
    </lineage>
</organism>
<evidence type="ECO:0000313" key="2">
    <source>
        <dbReference type="Proteomes" id="UP000371977"/>
    </source>
</evidence>
<gene>
    <name evidence="1" type="primary">mobC</name>
    <name evidence="1" type="ORF">ESZ50_10330</name>
</gene>
<protein>
    <submittedName>
        <fullName evidence="1">Plasmid mobilization relaxosome protein MobC</fullName>
    </submittedName>
</protein>
<dbReference type="OrthoDB" id="9804743at2"/>
<dbReference type="Proteomes" id="UP000371977">
    <property type="component" value="Unassembled WGS sequence"/>
</dbReference>
<dbReference type="InterPro" id="IPR053842">
    <property type="entry name" value="NikA-like"/>
</dbReference>
<dbReference type="AlphaFoldDB" id="A0A6C2C3A7"/>
<proteinExistence type="predicted"/>
<evidence type="ECO:0000313" key="1">
    <source>
        <dbReference type="EMBL" id="TYC48016.1"/>
    </source>
</evidence>
<reference evidence="1 2" key="1">
    <citation type="submission" date="2019-01" db="EMBL/GenBank/DDBJ databases">
        <title>Weissella sp. nov., a novel lactic acid bacterium isolated from animal feces.</title>
        <authorList>
            <person name="Wang L.-T."/>
        </authorList>
    </citation>
    <scope>NUCLEOTIDE SEQUENCE [LARGE SCALE GENOMIC DNA]</scope>
    <source>
        <strain evidence="1 2">8H-2</strain>
    </source>
</reference>
<comment type="caution">
    <text evidence="1">The sequence shown here is derived from an EMBL/GenBank/DDBJ whole genome shotgun (WGS) entry which is preliminary data.</text>
</comment>
<dbReference type="EMBL" id="SDGZ01000025">
    <property type="protein sequence ID" value="TYC48016.1"/>
    <property type="molecule type" value="Genomic_DNA"/>
</dbReference>
<sequence>MTAQKKYELQRPIQKKFRVSKEENEYINKKVEASIFNNFQNFARMMLINGEVKYVDYSELRTLNSEVNRIGNNVNQLAKLAHLFNEISPEEVAELEKILSDLKELVSNKLDQEIRTEKIIGQNEEQITPSDVINSLIENNKEESN</sequence>
<keyword evidence="2" id="KW-1185">Reference proteome</keyword>
<dbReference type="Pfam" id="PF21983">
    <property type="entry name" value="NikA-like"/>
    <property type="match status" value="1"/>
</dbReference>